<comment type="caution">
    <text evidence="1">The sequence shown here is derived from an EMBL/GenBank/DDBJ whole genome shotgun (WGS) entry which is preliminary data.</text>
</comment>
<accession>A0AA38WE57</accession>
<evidence type="ECO:0000313" key="2">
    <source>
        <dbReference type="Proteomes" id="UP001172457"/>
    </source>
</evidence>
<keyword evidence="2" id="KW-1185">Reference proteome</keyword>
<protein>
    <submittedName>
        <fullName evidence="1">Uncharacterized protein</fullName>
    </submittedName>
</protein>
<name>A0AA38WE57_9ASTR</name>
<gene>
    <name evidence="1" type="ORF">OSB04_012621</name>
</gene>
<dbReference type="AlphaFoldDB" id="A0AA38WE57"/>
<proteinExistence type="predicted"/>
<reference evidence="1" key="1">
    <citation type="submission" date="2023-03" db="EMBL/GenBank/DDBJ databases">
        <title>Chromosome-scale reference genome and RAD-based genetic map of yellow starthistle (Centaurea solstitialis) reveal putative structural variation and QTLs associated with invader traits.</title>
        <authorList>
            <person name="Reatini B."/>
            <person name="Cang F.A."/>
            <person name="Jiang Q."/>
            <person name="Mckibben M.T.W."/>
            <person name="Barker M.S."/>
            <person name="Rieseberg L.H."/>
            <person name="Dlugosch K.M."/>
        </authorList>
    </citation>
    <scope>NUCLEOTIDE SEQUENCE</scope>
    <source>
        <strain evidence="1">CAN-66</strain>
        <tissue evidence="1">Leaf</tissue>
    </source>
</reference>
<sequence>MEMSGRQLSLGLRVLDPNRQPDWDKKSFTLVHPLLHTEVLVSLFHATQANNVSIVLASLDGLTRKMKLATTTTNLTLEMKLTTTSTIAKVGIVTLKSPDLFGLGSELKLKKKLRYTDDVCTCIILGKELENAPINVLTTESVEKIASTFYYILTTTILDTEQCKELKMSLLSLCCCRFDKSS</sequence>
<evidence type="ECO:0000313" key="1">
    <source>
        <dbReference type="EMBL" id="KAJ9558007.1"/>
    </source>
</evidence>
<dbReference type="Proteomes" id="UP001172457">
    <property type="component" value="Chromosome 3"/>
</dbReference>
<organism evidence="1 2">
    <name type="scientific">Centaurea solstitialis</name>
    <name type="common">yellow star-thistle</name>
    <dbReference type="NCBI Taxonomy" id="347529"/>
    <lineage>
        <taxon>Eukaryota</taxon>
        <taxon>Viridiplantae</taxon>
        <taxon>Streptophyta</taxon>
        <taxon>Embryophyta</taxon>
        <taxon>Tracheophyta</taxon>
        <taxon>Spermatophyta</taxon>
        <taxon>Magnoliopsida</taxon>
        <taxon>eudicotyledons</taxon>
        <taxon>Gunneridae</taxon>
        <taxon>Pentapetalae</taxon>
        <taxon>asterids</taxon>
        <taxon>campanulids</taxon>
        <taxon>Asterales</taxon>
        <taxon>Asteraceae</taxon>
        <taxon>Carduoideae</taxon>
        <taxon>Cardueae</taxon>
        <taxon>Centaureinae</taxon>
        <taxon>Centaurea</taxon>
    </lineage>
</organism>
<dbReference type="EMBL" id="JARYMX010000003">
    <property type="protein sequence ID" value="KAJ9558007.1"/>
    <property type="molecule type" value="Genomic_DNA"/>
</dbReference>